<dbReference type="HOGENOM" id="CLU_004665_1_0_11"/>
<dbReference type="GO" id="GO:0006355">
    <property type="term" value="P:regulation of DNA-templated transcription"/>
    <property type="evidence" value="ECO:0007669"/>
    <property type="project" value="InterPro"/>
</dbReference>
<dbReference type="Gene3D" id="3.40.50.300">
    <property type="entry name" value="P-loop containing nucleotide triphosphate hydrolases"/>
    <property type="match status" value="1"/>
</dbReference>
<protein>
    <submittedName>
        <fullName evidence="3">Winged helix family transcriptional regulator</fullName>
    </submittedName>
</protein>
<dbReference type="eggNOG" id="COG3629">
    <property type="taxonomic scope" value="Bacteria"/>
</dbReference>
<reference evidence="3 4" key="1">
    <citation type="journal article" date="2012" name="J. Bacteriol.">
        <title>Complete genome sequence of Nocardia brasiliensis HUJEG-1.</title>
        <authorList>
            <person name="Vera-Cabrera L."/>
            <person name="Ortiz-Lopez R."/>
            <person name="Elizondo-Gonzalez R."/>
            <person name="Perez-Maya A.A."/>
            <person name="Ocampo-Candiani J."/>
        </authorList>
    </citation>
    <scope>NUCLEOTIDE SEQUENCE [LARGE SCALE GENOMIC DNA]</scope>
    <source>
        <strain evidence="4">ATCC 700358</strain>
    </source>
</reference>
<proteinExistence type="predicted"/>
<dbReference type="PANTHER" id="PTHR47691:SF3">
    <property type="entry name" value="HTH-TYPE TRANSCRIPTIONAL REGULATOR RV0890C-RELATED"/>
    <property type="match status" value="1"/>
</dbReference>
<dbReference type="eggNOG" id="COG3903">
    <property type="taxonomic scope" value="Bacteria"/>
</dbReference>
<evidence type="ECO:0000256" key="1">
    <source>
        <dbReference type="SAM" id="MobiDB-lite"/>
    </source>
</evidence>
<name>K0ETK1_NOCB7</name>
<dbReference type="SUPFAM" id="SSF52540">
    <property type="entry name" value="P-loop containing nucleoside triphosphate hydrolases"/>
    <property type="match status" value="1"/>
</dbReference>
<dbReference type="InterPro" id="IPR027417">
    <property type="entry name" value="P-loop_NTPase"/>
</dbReference>
<dbReference type="STRING" id="1133849.O3I_013980"/>
<dbReference type="Proteomes" id="UP000006304">
    <property type="component" value="Chromosome"/>
</dbReference>
<dbReference type="SUPFAM" id="SSF46894">
    <property type="entry name" value="C-terminal effector domain of the bipartite response regulators"/>
    <property type="match status" value="1"/>
</dbReference>
<organism evidence="3 4">
    <name type="scientific">Nocardia brasiliensis (strain ATCC 700358 / HUJEG-1)</name>
    <dbReference type="NCBI Taxonomy" id="1133849"/>
    <lineage>
        <taxon>Bacteria</taxon>
        <taxon>Bacillati</taxon>
        <taxon>Actinomycetota</taxon>
        <taxon>Actinomycetes</taxon>
        <taxon>Mycobacteriales</taxon>
        <taxon>Nocardiaceae</taxon>
        <taxon>Nocardia</taxon>
    </lineage>
</organism>
<dbReference type="AlphaFoldDB" id="K0ETK1"/>
<dbReference type="CDD" id="cd15831">
    <property type="entry name" value="BTAD"/>
    <property type="match status" value="1"/>
</dbReference>
<dbReference type="InterPro" id="IPR036388">
    <property type="entry name" value="WH-like_DNA-bd_sf"/>
</dbReference>
<sequence>MPGSGMTCWISARPRRRPGSDNRRPDALRGGYALDVLFVRVLGPIVVEVDGRVVDVGGRVPRRFFAALATTIGTPVSDDVLAELVWGADQPQQAVATMRVLASRLRTVLGPGHRECLPRTAFGYQLAMRPEWTDLSRFTELIANGMRLLATTDADGAARCFAAALELWRGLPWLELDDAPVLSAERARLTELRDGAVEELQAARLAGGQTAAAVADLVEAVTAAPFRERRWELLALGLYRSGRQAQALAELRRVRELLIEELGVEPGPALRALERRMLDQDPGLLLATPPQPPAVQASAPERPVRQVIGRPLSSFVGRQDEMRRTGALVAAGRLVSVVGAAGIGKTRLAVEYCAATDSTTDRWLVRLGDVHDPDAVVLAVATALGLVHLAGDPAALVRRALTLQPGLLVLDNCEHLIEPVAALTIQLLDSCPGLRGLATSRQSLGIDGEQVLTLEPLAIRAADGTDGPAVRLLLDRVRAARPDWSPGDADLAAAREICTTVDGLPLAIELAAARERTLGLHGIAAHIHDRLDVLGATPRGSLSRHTGLEAAIGWSVDHLSAADRAMLLRLWPFEGGFTWQAAEAVRPDRTEAGVLATLAALLDRSVVTADLGPGGPRYRLLETMRRYCRDHDPDPAATREAHAAWVREFVAAQTAVLTGHGAGPAYRALAAELPNIRAGIEHDLARDPVAALRTTAALQFAWSSLGLLVDGRNLIRKSLAAATDATSADRVRGLLALSIVSFHAGDPRDALANADAAAALLDAEGGERELVLHMLMFRGLAQTALDDLAATRATMDRLTAEVDRLPTPDWIRGCAQFGEGIVLLLEGKHSAGIGWLRAARELSAECGHLWCQGMADVVLAWTVLAAADDADAAAEAIAAIDRALAAFTEQSNIADALGAVHAGAHGLRVLASPQVAVQLRAAALHHSARVGADPRRYLQFADPGLLERMDRSLSAAELRRAEAAGRQLTWAQMMALIHTADTVKRG</sequence>
<dbReference type="InterPro" id="IPR005158">
    <property type="entry name" value="BTAD"/>
</dbReference>
<feature type="domain" description="Bacterial transcriptional activator" evidence="2">
    <location>
        <begin position="133"/>
        <end position="278"/>
    </location>
</feature>
<dbReference type="PANTHER" id="PTHR47691">
    <property type="entry name" value="REGULATOR-RELATED"/>
    <property type="match status" value="1"/>
</dbReference>
<evidence type="ECO:0000313" key="3">
    <source>
        <dbReference type="EMBL" id="AFU00757.1"/>
    </source>
</evidence>
<accession>K0ETK1</accession>
<dbReference type="InterPro" id="IPR011990">
    <property type="entry name" value="TPR-like_helical_dom_sf"/>
</dbReference>
<gene>
    <name evidence="3" type="ORF">O3I_013980</name>
</gene>
<dbReference type="InterPro" id="IPR016032">
    <property type="entry name" value="Sig_transdc_resp-reg_C-effctor"/>
</dbReference>
<dbReference type="GO" id="GO:0003677">
    <property type="term" value="F:DNA binding"/>
    <property type="evidence" value="ECO:0007669"/>
    <property type="project" value="InterPro"/>
</dbReference>
<dbReference type="EMBL" id="CP003876">
    <property type="protein sequence ID" value="AFU00757.1"/>
    <property type="molecule type" value="Genomic_DNA"/>
</dbReference>
<evidence type="ECO:0000313" key="4">
    <source>
        <dbReference type="Proteomes" id="UP000006304"/>
    </source>
</evidence>
<dbReference type="Pfam" id="PF03704">
    <property type="entry name" value="BTAD"/>
    <property type="match status" value="1"/>
</dbReference>
<evidence type="ECO:0000259" key="2">
    <source>
        <dbReference type="SMART" id="SM01043"/>
    </source>
</evidence>
<dbReference type="InterPro" id="IPR058852">
    <property type="entry name" value="HTH_77"/>
</dbReference>
<dbReference type="Gene3D" id="1.25.40.10">
    <property type="entry name" value="Tetratricopeptide repeat domain"/>
    <property type="match status" value="1"/>
</dbReference>
<feature type="region of interest" description="Disordered" evidence="1">
    <location>
        <begin position="1"/>
        <end position="25"/>
    </location>
</feature>
<dbReference type="SUPFAM" id="SSF48452">
    <property type="entry name" value="TPR-like"/>
    <property type="match status" value="1"/>
</dbReference>
<dbReference type="SMART" id="SM01043">
    <property type="entry name" value="BTAD"/>
    <property type="match status" value="1"/>
</dbReference>
<keyword evidence="4" id="KW-1185">Reference proteome</keyword>
<dbReference type="Pfam" id="PF25872">
    <property type="entry name" value="HTH_77"/>
    <property type="match status" value="1"/>
</dbReference>
<dbReference type="KEGG" id="nbr:O3I_013980"/>
<dbReference type="Gene3D" id="1.10.10.10">
    <property type="entry name" value="Winged helix-like DNA-binding domain superfamily/Winged helix DNA-binding domain"/>
    <property type="match status" value="1"/>
</dbReference>